<dbReference type="InterPro" id="IPR009057">
    <property type="entry name" value="Homeodomain-like_sf"/>
</dbReference>
<sequence length="197" mass="21149">MLSRAAIVEAAIAMVDGEGLEALSMRKLGRALGVEGMALYHHFASKTELLDEVLATIAPEPPAPTGDWRADLTVLSHQYRDMVNAHPRLLPVLLSRPSRHERAAATLEAQYGALKRAGLSGSALLDAHRTWGGYVIGYLVVEQQGRAAGAEWRPPLGPRAPITAELDPYQAARDWDEQFAIGLSLQLDAIAALAGIA</sequence>
<dbReference type="Gene3D" id="1.10.10.60">
    <property type="entry name" value="Homeodomain-like"/>
    <property type="match status" value="1"/>
</dbReference>
<organism evidence="6 7">
    <name type="scientific">Paractinoplanes globisporus</name>
    <dbReference type="NCBI Taxonomy" id="113565"/>
    <lineage>
        <taxon>Bacteria</taxon>
        <taxon>Bacillati</taxon>
        <taxon>Actinomycetota</taxon>
        <taxon>Actinomycetes</taxon>
        <taxon>Micromonosporales</taxon>
        <taxon>Micromonosporaceae</taxon>
        <taxon>Paractinoplanes</taxon>
    </lineage>
</organism>
<evidence type="ECO:0000256" key="2">
    <source>
        <dbReference type="ARBA" id="ARBA00023125"/>
    </source>
</evidence>
<dbReference type="Proteomes" id="UP001602245">
    <property type="component" value="Unassembled WGS sequence"/>
</dbReference>
<dbReference type="SUPFAM" id="SSF48498">
    <property type="entry name" value="Tetracyclin repressor-like, C-terminal domain"/>
    <property type="match status" value="1"/>
</dbReference>
<dbReference type="InterPro" id="IPR050109">
    <property type="entry name" value="HTH-type_TetR-like_transc_reg"/>
</dbReference>
<gene>
    <name evidence="6" type="ORF">ACFY35_41595</name>
</gene>
<dbReference type="PRINTS" id="PR00455">
    <property type="entry name" value="HTHTETR"/>
</dbReference>
<comment type="caution">
    <text evidence="6">The sequence shown here is derived from an EMBL/GenBank/DDBJ whole genome shotgun (WGS) entry which is preliminary data.</text>
</comment>
<feature type="domain" description="HTH tetR-type" evidence="5">
    <location>
        <begin position="1"/>
        <end position="61"/>
    </location>
</feature>
<dbReference type="Pfam" id="PF02909">
    <property type="entry name" value="TetR_C_1"/>
    <property type="match status" value="1"/>
</dbReference>
<dbReference type="PROSITE" id="PS50977">
    <property type="entry name" value="HTH_TETR_2"/>
    <property type="match status" value="1"/>
</dbReference>
<evidence type="ECO:0000313" key="6">
    <source>
        <dbReference type="EMBL" id="MFF5295967.1"/>
    </source>
</evidence>
<evidence type="ECO:0000256" key="4">
    <source>
        <dbReference type="PROSITE-ProRule" id="PRU00335"/>
    </source>
</evidence>
<reference evidence="6 7" key="1">
    <citation type="submission" date="2024-10" db="EMBL/GenBank/DDBJ databases">
        <title>The Natural Products Discovery Center: Release of the First 8490 Sequenced Strains for Exploring Actinobacteria Biosynthetic Diversity.</title>
        <authorList>
            <person name="Kalkreuter E."/>
            <person name="Kautsar S.A."/>
            <person name="Yang D."/>
            <person name="Bader C.D."/>
            <person name="Teijaro C.N."/>
            <person name="Fluegel L."/>
            <person name="Davis C.M."/>
            <person name="Simpson J.R."/>
            <person name="Lauterbach L."/>
            <person name="Steele A.D."/>
            <person name="Gui C."/>
            <person name="Meng S."/>
            <person name="Li G."/>
            <person name="Viehrig K."/>
            <person name="Ye F."/>
            <person name="Su P."/>
            <person name="Kiefer A.F."/>
            <person name="Nichols A."/>
            <person name="Cepeda A.J."/>
            <person name="Yan W."/>
            <person name="Fan B."/>
            <person name="Jiang Y."/>
            <person name="Adhikari A."/>
            <person name="Zheng C.-J."/>
            <person name="Schuster L."/>
            <person name="Cowan T.M."/>
            <person name="Smanski M.J."/>
            <person name="Chevrette M.G."/>
            <person name="De Carvalho L.P.S."/>
            <person name="Shen B."/>
        </authorList>
    </citation>
    <scope>NUCLEOTIDE SEQUENCE [LARGE SCALE GENOMIC DNA]</scope>
    <source>
        <strain evidence="6 7">NPDC000087</strain>
    </source>
</reference>
<dbReference type="Pfam" id="PF00440">
    <property type="entry name" value="TetR_N"/>
    <property type="match status" value="1"/>
</dbReference>
<dbReference type="SUPFAM" id="SSF46689">
    <property type="entry name" value="Homeodomain-like"/>
    <property type="match status" value="1"/>
</dbReference>
<dbReference type="InterPro" id="IPR036271">
    <property type="entry name" value="Tet_transcr_reg_TetR-rel_C_sf"/>
</dbReference>
<dbReference type="Gene3D" id="1.10.357.10">
    <property type="entry name" value="Tetracycline Repressor, domain 2"/>
    <property type="match status" value="1"/>
</dbReference>
<accession>A0ABW6WUQ8</accession>
<proteinExistence type="predicted"/>
<dbReference type="PANTHER" id="PTHR30055">
    <property type="entry name" value="HTH-TYPE TRANSCRIPTIONAL REGULATOR RUTR"/>
    <property type="match status" value="1"/>
</dbReference>
<evidence type="ECO:0000256" key="3">
    <source>
        <dbReference type="ARBA" id="ARBA00023163"/>
    </source>
</evidence>
<keyword evidence="1" id="KW-0805">Transcription regulation</keyword>
<name>A0ABW6WUQ8_9ACTN</name>
<dbReference type="PANTHER" id="PTHR30055:SF151">
    <property type="entry name" value="TRANSCRIPTIONAL REGULATORY PROTEIN"/>
    <property type="match status" value="1"/>
</dbReference>
<evidence type="ECO:0000313" key="7">
    <source>
        <dbReference type="Proteomes" id="UP001602245"/>
    </source>
</evidence>
<dbReference type="RefSeq" id="WP_020516170.1">
    <property type="nucleotide sequence ID" value="NZ_JBIAZU010000008.1"/>
</dbReference>
<dbReference type="InterPro" id="IPR001647">
    <property type="entry name" value="HTH_TetR"/>
</dbReference>
<dbReference type="InterPro" id="IPR004111">
    <property type="entry name" value="Repressor_TetR_C"/>
</dbReference>
<keyword evidence="7" id="KW-1185">Reference proteome</keyword>
<keyword evidence="3" id="KW-0804">Transcription</keyword>
<protein>
    <submittedName>
        <fullName evidence="6">TetR/AcrR family transcriptional regulator</fullName>
    </submittedName>
</protein>
<evidence type="ECO:0000259" key="5">
    <source>
        <dbReference type="PROSITE" id="PS50977"/>
    </source>
</evidence>
<keyword evidence="2 4" id="KW-0238">DNA-binding</keyword>
<feature type="DNA-binding region" description="H-T-H motif" evidence="4">
    <location>
        <begin position="24"/>
        <end position="43"/>
    </location>
</feature>
<dbReference type="EMBL" id="JBIAZU010000008">
    <property type="protein sequence ID" value="MFF5295967.1"/>
    <property type="molecule type" value="Genomic_DNA"/>
</dbReference>
<evidence type="ECO:0000256" key="1">
    <source>
        <dbReference type="ARBA" id="ARBA00023015"/>
    </source>
</evidence>